<name>A0A5A7PKI3_STRAF</name>
<comment type="caution">
    <text evidence="1">The sequence shown here is derived from an EMBL/GenBank/DDBJ whole genome shotgun (WGS) entry which is preliminary data.</text>
</comment>
<gene>
    <name evidence="1" type="ORF">STAS_09439</name>
</gene>
<keyword evidence="2" id="KW-1185">Reference proteome</keyword>
<dbReference type="EMBL" id="BKCP01004738">
    <property type="protein sequence ID" value="GER33290.1"/>
    <property type="molecule type" value="Genomic_DNA"/>
</dbReference>
<dbReference type="Proteomes" id="UP000325081">
    <property type="component" value="Unassembled WGS sequence"/>
</dbReference>
<sequence>MASLTSWEEPHRRWISLSHVLRITWKIAWRHSLVVIIEDANVMATINGIGFELGEVSRGQRNCMAVEADKKSPTTQRPFHILKFPILRIYAMPKPLLVKKLRFKPKWYLGLISRNLYVVYMASFTTWEEPHRPWVSLPEVLSITWKIAWRHSLVLIIENANVMAPINGIGFELGEVGRGQRNCMAVEANKKSPTTQRTFHILEFPILRVIFMNIKINSHTRKAAFRGEVIWRSSINIQTIKVK</sequence>
<proteinExistence type="predicted"/>
<accession>A0A5A7PKI3</accession>
<evidence type="ECO:0000313" key="2">
    <source>
        <dbReference type="Proteomes" id="UP000325081"/>
    </source>
</evidence>
<reference evidence="2" key="1">
    <citation type="journal article" date="2019" name="Curr. Biol.">
        <title>Genome Sequence of Striga asiatica Provides Insight into the Evolution of Plant Parasitism.</title>
        <authorList>
            <person name="Yoshida S."/>
            <person name="Kim S."/>
            <person name="Wafula E.K."/>
            <person name="Tanskanen J."/>
            <person name="Kim Y.M."/>
            <person name="Honaas L."/>
            <person name="Yang Z."/>
            <person name="Spallek T."/>
            <person name="Conn C.E."/>
            <person name="Ichihashi Y."/>
            <person name="Cheong K."/>
            <person name="Cui S."/>
            <person name="Der J.P."/>
            <person name="Gundlach H."/>
            <person name="Jiao Y."/>
            <person name="Hori C."/>
            <person name="Ishida J.K."/>
            <person name="Kasahara H."/>
            <person name="Kiba T."/>
            <person name="Kim M.S."/>
            <person name="Koo N."/>
            <person name="Laohavisit A."/>
            <person name="Lee Y.H."/>
            <person name="Lumba S."/>
            <person name="McCourt P."/>
            <person name="Mortimer J.C."/>
            <person name="Mutuku J.M."/>
            <person name="Nomura T."/>
            <person name="Sasaki-Sekimoto Y."/>
            <person name="Seto Y."/>
            <person name="Wang Y."/>
            <person name="Wakatake T."/>
            <person name="Sakakibara H."/>
            <person name="Demura T."/>
            <person name="Yamaguchi S."/>
            <person name="Yoneyama K."/>
            <person name="Manabe R.I."/>
            <person name="Nelson D.C."/>
            <person name="Schulman A.H."/>
            <person name="Timko M.P."/>
            <person name="dePamphilis C.W."/>
            <person name="Choi D."/>
            <person name="Shirasu K."/>
        </authorList>
    </citation>
    <scope>NUCLEOTIDE SEQUENCE [LARGE SCALE GENOMIC DNA]</scope>
    <source>
        <strain evidence="2">cv. UVA1</strain>
    </source>
</reference>
<dbReference type="AlphaFoldDB" id="A0A5A7PKI3"/>
<protein>
    <submittedName>
        <fullName evidence="1">Lysine histidine transporter-like 2</fullName>
    </submittedName>
</protein>
<evidence type="ECO:0000313" key="1">
    <source>
        <dbReference type="EMBL" id="GER33290.1"/>
    </source>
</evidence>
<organism evidence="1 2">
    <name type="scientific">Striga asiatica</name>
    <name type="common">Asiatic witchweed</name>
    <name type="synonym">Buchnera asiatica</name>
    <dbReference type="NCBI Taxonomy" id="4170"/>
    <lineage>
        <taxon>Eukaryota</taxon>
        <taxon>Viridiplantae</taxon>
        <taxon>Streptophyta</taxon>
        <taxon>Embryophyta</taxon>
        <taxon>Tracheophyta</taxon>
        <taxon>Spermatophyta</taxon>
        <taxon>Magnoliopsida</taxon>
        <taxon>eudicotyledons</taxon>
        <taxon>Gunneridae</taxon>
        <taxon>Pentapetalae</taxon>
        <taxon>asterids</taxon>
        <taxon>lamiids</taxon>
        <taxon>Lamiales</taxon>
        <taxon>Orobanchaceae</taxon>
        <taxon>Buchnereae</taxon>
        <taxon>Striga</taxon>
    </lineage>
</organism>